<dbReference type="GO" id="GO:0003676">
    <property type="term" value="F:nucleic acid binding"/>
    <property type="evidence" value="ECO:0007669"/>
    <property type="project" value="InterPro"/>
</dbReference>
<feature type="domain" description="Integrase catalytic" evidence="2">
    <location>
        <begin position="1"/>
        <end position="84"/>
    </location>
</feature>
<evidence type="ECO:0000259" key="2">
    <source>
        <dbReference type="PROSITE" id="PS50994"/>
    </source>
</evidence>
<protein>
    <submittedName>
        <fullName evidence="4">Integrase catalytic domain-containing protein</fullName>
    </submittedName>
</protein>
<dbReference type="InterPro" id="IPR012337">
    <property type="entry name" value="RNaseH-like_sf"/>
</dbReference>
<dbReference type="InterPro" id="IPR001584">
    <property type="entry name" value="Integrase_cat-core"/>
</dbReference>
<dbReference type="PANTHER" id="PTHR37984">
    <property type="entry name" value="PROTEIN CBG26694"/>
    <property type="match status" value="1"/>
</dbReference>
<dbReference type="Pfam" id="PF00665">
    <property type="entry name" value="rve"/>
    <property type="match status" value="1"/>
</dbReference>
<dbReference type="InterPro" id="IPR050951">
    <property type="entry name" value="Retrovirus_Pol_polyprotein"/>
</dbReference>
<dbReference type="Proteomes" id="UP000050741">
    <property type="component" value="Unassembled WGS sequence"/>
</dbReference>
<dbReference type="WBParaSite" id="GPLIN_001192900">
    <property type="protein sequence ID" value="GPLIN_001192900"/>
    <property type="gene ID" value="GPLIN_001192900"/>
</dbReference>
<evidence type="ECO:0000313" key="4">
    <source>
        <dbReference type="WBParaSite" id="GPLIN_001192900"/>
    </source>
</evidence>
<dbReference type="PANTHER" id="PTHR37984:SF5">
    <property type="entry name" value="PROTEIN NYNRIN-LIKE"/>
    <property type="match status" value="1"/>
</dbReference>
<reference evidence="3" key="1">
    <citation type="submission" date="2014-05" db="EMBL/GenBank/DDBJ databases">
        <title>The genome and life-stage specific transcriptomes of Globodera pallida elucidate key aspects of plant parasitism by a cyst nematode.</title>
        <authorList>
            <person name="Cotton J.A."/>
            <person name="Lilley C.J."/>
            <person name="Jones L.M."/>
            <person name="Kikuchi T."/>
            <person name="Reid A.J."/>
            <person name="Thorpe P."/>
            <person name="Tsai I.J."/>
            <person name="Beasley H."/>
            <person name="Blok V."/>
            <person name="Cock P.J.A."/>
            <person name="Van den Akker S.E."/>
            <person name="Holroyd N."/>
            <person name="Hunt M."/>
            <person name="Mantelin S."/>
            <person name="Naghra H."/>
            <person name="Pain A."/>
            <person name="Palomares-Rius J.E."/>
            <person name="Zarowiecki M."/>
            <person name="Berriman M."/>
            <person name="Jones J.T."/>
            <person name="Urwin P.E."/>
        </authorList>
    </citation>
    <scope>NUCLEOTIDE SEQUENCE [LARGE SCALE GENOMIC DNA]</scope>
    <source>
        <strain evidence="3">Lindley</strain>
    </source>
</reference>
<dbReference type="PROSITE" id="PS50994">
    <property type="entry name" value="INTEGRASE"/>
    <property type="match status" value="1"/>
</dbReference>
<dbReference type="InterPro" id="IPR036397">
    <property type="entry name" value="RNaseH_sf"/>
</dbReference>
<accession>A0A183CGC4</accession>
<dbReference type="SUPFAM" id="SSF53098">
    <property type="entry name" value="Ribonuclease H-like"/>
    <property type="match status" value="1"/>
</dbReference>
<dbReference type="Gene3D" id="3.30.420.10">
    <property type="entry name" value="Ribonuclease H-like superfamily/Ribonuclease H"/>
    <property type="match status" value="1"/>
</dbReference>
<keyword evidence="3" id="KW-1185">Reference proteome</keyword>
<organism evidence="3 4">
    <name type="scientific">Globodera pallida</name>
    <name type="common">Potato cyst nematode worm</name>
    <name type="synonym">Heterodera pallida</name>
    <dbReference type="NCBI Taxonomy" id="36090"/>
    <lineage>
        <taxon>Eukaryota</taxon>
        <taxon>Metazoa</taxon>
        <taxon>Ecdysozoa</taxon>
        <taxon>Nematoda</taxon>
        <taxon>Chromadorea</taxon>
        <taxon>Rhabditida</taxon>
        <taxon>Tylenchina</taxon>
        <taxon>Tylenchomorpha</taxon>
        <taxon>Tylenchoidea</taxon>
        <taxon>Heteroderidae</taxon>
        <taxon>Heteroderinae</taxon>
        <taxon>Globodera</taxon>
    </lineage>
</organism>
<evidence type="ECO:0000313" key="3">
    <source>
        <dbReference type="Proteomes" id="UP000050741"/>
    </source>
</evidence>
<reference evidence="4" key="2">
    <citation type="submission" date="2016-06" db="UniProtKB">
        <authorList>
            <consortium name="WormBaseParasite"/>
        </authorList>
    </citation>
    <scope>IDENTIFICATION</scope>
</reference>
<dbReference type="GO" id="GO:0015074">
    <property type="term" value="P:DNA integration"/>
    <property type="evidence" value="ECO:0007669"/>
    <property type="project" value="InterPro"/>
</dbReference>
<sequence length="166" mass="18784">MAEINAPMATNPRGLRRPFFGKEFLLVVDSYSKYPEVFEMTTKSTAATIEQLRYLYTRHGIPETLVSDKGTQFTSNEFAKFTEKKWNVPFIFGTVQPHVQWTSGAVRGHLQESFQENERGGSAQQGNNPNFPGYRAVSRKNDGALPRKPAPGTAHRNRPPVIEHFE</sequence>
<dbReference type="AlphaFoldDB" id="A0A183CGC4"/>
<proteinExistence type="predicted"/>
<evidence type="ECO:0000256" key="1">
    <source>
        <dbReference type="SAM" id="MobiDB-lite"/>
    </source>
</evidence>
<feature type="region of interest" description="Disordered" evidence="1">
    <location>
        <begin position="114"/>
        <end position="166"/>
    </location>
</feature>
<name>A0A183CGC4_GLOPA</name>